<organism evidence="3 4">
    <name type="scientific">Cryptosporidium canis</name>
    <dbReference type="NCBI Taxonomy" id="195482"/>
    <lineage>
        <taxon>Eukaryota</taxon>
        <taxon>Sar</taxon>
        <taxon>Alveolata</taxon>
        <taxon>Apicomplexa</taxon>
        <taxon>Conoidasida</taxon>
        <taxon>Coccidia</taxon>
        <taxon>Eucoccidiorida</taxon>
        <taxon>Eimeriorina</taxon>
        <taxon>Cryptosporidiidae</taxon>
        <taxon>Cryptosporidium</taxon>
    </lineage>
</organism>
<feature type="region of interest" description="Disordered" evidence="1">
    <location>
        <begin position="120"/>
        <end position="173"/>
    </location>
</feature>
<feature type="domain" description="SDE2-like" evidence="2">
    <location>
        <begin position="83"/>
        <end position="139"/>
    </location>
</feature>
<evidence type="ECO:0000259" key="2">
    <source>
        <dbReference type="Pfam" id="PF22782"/>
    </source>
</evidence>
<feature type="compositionally biased region" description="Low complexity" evidence="1">
    <location>
        <begin position="140"/>
        <end position="167"/>
    </location>
</feature>
<keyword evidence="4" id="KW-1185">Reference proteome</keyword>
<dbReference type="Proteomes" id="UP001071777">
    <property type="component" value="Unassembled WGS sequence"/>
</dbReference>
<reference evidence="3" key="1">
    <citation type="submission" date="2022-10" db="EMBL/GenBank/DDBJ databases">
        <title>Adaptive evolution leads to modifications in subtelomeric GC content in a zoonotic Cryptosporidium species.</title>
        <authorList>
            <person name="Li J."/>
            <person name="Feng Y."/>
            <person name="Xiao L."/>
        </authorList>
    </citation>
    <scope>NUCLEOTIDE SEQUENCE</scope>
    <source>
        <strain evidence="3">25894</strain>
    </source>
</reference>
<accession>A0ABQ8P8P2</accession>
<evidence type="ECO:0000256" key="1">
    <source>
        <dbReference type="SAM" id="MobiDB-lite"/>
    </source>
</evidence>
<sequence length="209" mass="22828">MKLNFDFQGVFKSINLKENFNFGNCVTAYNNIKSYAANAFKSCEEDISLFLEGKPFVFSNINYNDLSNKLIRVRKNIENGLKGGKGGFGATIKSQKKKVNVRELTVGLCRDLKTGRRIKDLNTTQDSADNNPKGSCGDNSSTSATSSSSSSSSSSSASKALESSSSVSKEEGEIMTQYQSHIFSLEDRWRSISASIDFGMKNMSQKAGV</sequence>
<name>A0ABQ8P8P2_9CRYT</name>
<evidence type="ECO:0000313" key="3">
    <source>
        <dbReference type="EMBL" id="KAJ1612561.1"/>
    </source>
</evidence>
<gene>
    <name evidence="3" type="ORF">OJ252_1207</name>
</gene>
<protein>
    <recommendedName>
        <fullName evidence="2">SDE2-like domain-containing protein</fullName>
    </recommendedName>
</protein>
<dbReference type="Pfam" id="PF22782">
    <property type="entry name" value="SDE2"/>
    <property type="match status" value="1"/>
</dbReference>
<dbReference type="InterPro" id="IPR053822">
    <property type="entry name" value="SDE2-like_dom"/>
</dbReference>
<dbReference type="EMBL" id="JAPCXB010000045">
    <property type="protein sequence ID" value="KAJ1612561.1"/>
    <property type="molecule type" value="Genomic_DNA"/>
</dbReference>
<feature type="compositionally biased region" description="Polar residues" evidence="1">
    <location>
        <begin position="121"/>
        <end position="139"/>
    </location>
</feature>
<comment type="caution">
    <text evidence="3">The sequence shown here is derived from an EMBL/GenBank/DDBJ whole genome shotgun (WGS) entry which is preliminary data.</text>
</comment>
<proteinExistence type="predicted"/>
<evidence type="ECO:0000313" key="4">
    <source>
        <dbReference type="Proteomes" id="UP001071777"/>
    </source>
</evidence>